<reference evidence="6" key="2">
    <citation type="journal article" date="2007" name="PLoS Biol.">
        <title>Survey sequencing and comparative analysis of the elephant shark (Callorhinchus milii) genome.</title>
        <authorList>
            <person name="Venkatesh B."/>
            <person name="Kirkness E.F."/>
            <person name="Loh Y.H."/>
            <person name="Halpern A.L."/>
            <person name="Lee A.P."/>
            <person name="Johnson J."/>
            <person name="Dandona N."/>
            <person name="Viswanathan L.D."/>
            <person name="Tay A."/>
            <person name="Venter J.C."/>
            <person name="Strausberg R.L."/>
            <person name="Brenner S."/>
        </authorList>
    </citation>
    <scope>NUCLEOTIDE SEQUENCE [LARGE SCALE GENOMIC DNA]</scope>
</reference>
<dbReference type="Ensembl" id="ENSCMIT00000011074.1">
    <property type="protein sequence ID" value="ENSCMIP00000010797.1"/>
    <property type="gene ID" value="ENSCMIG00000005682.1"/>
</dbReference>
<keyword evidence="3" id="KW-0472">Membrane</keyword>
<dbReference type="Gene3D" id="2.60.40.10">
    <property type="entry name" value="Immunoglobulins"/>
    <property type="match status" value="2"/>
</dbReference>
<dbReference type="SMART" id="SM00407">
    <property type="entry name" value="IGc1"/>
    <property type="match status" value="1"/>
</dbReference>
<evidence type="ECO:0000259" key="4">
    <source>
        <dbReference type="PROSITE" id="PS50835"/>
    </source>
</evidence>
<dbReference type="AlphaFoldDB" id="A0A4W3H622"/>
<evidence type="ECO:0000256" key="2">
    <source>
        <dbReference type="ARBA" id="ARBA00023180"/>
    </source>
</evidence>
<keyword evidence="3" id="KW-1133">Transmembrane helix</keyword>
<dbReference type="SMART" id="SM00409">
    <property type="entry name" value="IG"/>
    <property type="match status" value="2"/>
</dbReference>
<feature type="transmembrane region" description="Helical" evidence="3">
    <location>
        <begin position="6"/>
        <end position="28"/>
    </location>
</feature>
<dbReference type="InterPro" id="IPR013783">
    <property type="entry name" value="Ig-like_fold"/>
</dbReference>
<accession>A0A4W3H622</accession>
<keyword evidence="3" id="KW-0812">Transmembrane</keyword>
<keyword evidence="1" id="KW-1015">Disulfide bond</keyword>
<evidence type="ECO:0000256" key="3">
    <source>
        <dbReference type="SAM" id="Phobius"/>
    </source>
</evidence>
<dbReference type="InterPro" id="IPR003599">
    <property type="entry name" value="Ig_sub"/>
</dbReference>
<feature type="transmembrane region" description="Helical" evidence="3">
    <location>
        <begin position="237"/>
        <end position="260"/>
    </location>
</feature>
<dbReference type="Pfam" id="PF07654">
    <property type="entry name" value="C1-set"/>
    <property type="match status" value="1"/>
</dbReference>
<feature type="domain" description="Ig-like" evidence="4">
    <location>
        <begin position="25"/>
        <end position="118"/>
    </location>
</feature>
<dbReference type="PROSITE" id="PS50835">
    <property type="entry name" value="IG_LIKE"/>
    <property type="match status" value="2"/>
</dbReference>
<dbReference type="Pfam" id="PF13927">
    <property type="entry name" value="Ig_3"/>
    <property type="match status" value="1"/>
</dbReference>
<keyword evidence="6" id="KW-1185">Reference proteome</keyword>
<dbReference type="InterPro" id="IPR003006">
    <property type="entry name" value="Ig/MHC_CS"/>
</dbReference>
<dbReference type="PANTHER" id="PTHR19971">
    <property type="entry name" value="SIGNAL-REGULATORY PROTEIN BETA"/>
    <property type="match status" value="1"/>
</dbReference>
<sequence>MVASDVFPCLSLMGIIFTVTGGTSMRVIQYPAERTAIRGANVTFGCKFADSQSGSDTTLYWWKRGEREYLHTRPDNRRIFDYKTFQILNLNFNDSGVYICAAVHKGKIAGNGTGTSLTVHVPPTPLKIFPTDSERDSSKSQSLVCETAEFYPEDVTLTWNKDSNEVKTGIHFTKEKNSNGLYKVSSSMEETESVQSGVIYTCVVSHVSLRIPAVAVYAVSEPKTEVDDNGGMPVMMIIRFMLCFVAVLLLTIIIVDYLTINPHKR</sequence>
<dbReference type="CDD" id="cd00098">
    <property type="entry name" value="IgC1"/>
    <property type="match status" value="1"/>
</dbReference>
<protein>
    <recommendedName>
        <fullName evidence="4">Ig-like domain-containing protein</fullName>
    </recommendedName>
</protein>
<reference evidence="6" key="3">
    <citation type="journal article" date="2014" name="Nature">
        <title>Elephant shark genome provides unique insights into gnathostome evolution.</title>
        <authorList>
            <consortium name="International Elephant Shark Genome Sequencing Consortium"/>
            <person name="Venkatesh B."/>
            <person name="Lee A.P."/>
            <person name="Ravi V."/>
            <person name="Maurya A.K."/>
            <person name="Lian M.M."/>
            <person name="Swann J.B."/>
            <person name="Ohta Y."/>
            <person name="Flajnik M.F."/>
            <person name="Sutoh Y."/>
            <person name="Kasahara M."/>
            <person name="Hoon S."/>
            <person name="Gangu V."/>
            <person name="Roy S.W."/>
            <person name="Irimia M."/>
            <person name="Korzh V."/>
            <person name="Kondrychyn I."/>
            <person name="Lim Z.W."/>
            <person name="Tay B.H."/>
            <person name="Tohari S."/>
            <person name="Kong K.W."/>
            <person name="Ho S."/>
            <person name="Lorente-Galdos B."/>
            <person name="Quilez J."/>
            <person name="Marques-Bonet T."/>
            <person name="Raney B.J."/>
            <person name="Ingham P.W."/>
            <person name="Tay A."/>
            <person name="Hillier L.W."/>
            <person name="Minx P."/>
            <person name="Boehm T."/>
            <person name="Wilson R.K."/>
            <person name="Brenner S."/>
            <person name="Warren W.C."/>
        </authorList>
    </citation>
    <scope>NUCLEOTIDE SEQUENCE [LARGE SCALE GENOMIC DNA]</scope>
</reference>
<reference evidence="6" key="1">
    <citation type="journal article" date="2006" name="Science">
        <title>Ancient noncoding elements conserved in the human genome.</title>
        <authorList>
            <person name="Venkatesh B."/>
            <person name="Kirkness E.F."/>
            <person name="Loh Y.H."/>
            <person name="Halpern A.L."/>
            <person name="Lee A.P."/>
            <person name="Johnson J."/>
            <person name="Dandona N."/>
            <person name="Viswanathan L.D."/>
            <person name="Tay A."/>
            <person name="Venter J.C."/>
            <person name="Strausberg R.L."/>
            <person name="Brenner S."/>
        </authorList>
    </citation>
    <scope>NUCLEOTIDE SEQUENCE [LARGE SCALE GENOMIC DNA]</scope>
</reference>
<name>A0A4W3H622_CALMI</name>
<dbReference type="Proteomes" id="UP000314986">
    <property type="component" value="Unassembled WGS sequence"/>
</dbReference>
<evidence type="ECO:0000313" key="6">
    <source>
        <dbReference type="Proteomes" id="UP000314986"/>
    </source>
</evidence>
<dbReference type="InterPro" id="IPR036179">
    <property type="entry name" value="Ig-like_dom_sf"/>
</dbReference>
<dbReference type="PROSITE" id="PS00290">
    <property type="entry name" value="IG_MHC"/>
    <property type="match status" value="1"/>
</dbReference>
<dbReference type="GeneTree" id="ENSGT00970000196760"/>
<proteinExistence type="predicted"/>
<evidence type="ECO:0000313" key="5">
    <source>
        <dbReference type="Ensembl" id="ENSCMIP00000010805.1"/>
    </source>
</evidence>
<evidence type="ECO:0000256" key="1">
    <source>
        <dbReference type="ARBA" id="ARBA00023157"/>
    </source>
</evidence>
<organism evidence="5 6">
    <name type="scientific">Callorhinchus milii</name>
    <name type="common">Ghost shark</name>
    <dbReference type="NCBI Taxonomy" id="7868"/>
    <lineage>
        <taxon>Eukaryota</taxon>
        <taxon>Metazoa</taxon>
        <taxon>Chordata</taxon>
        <taxon>Craniata</taxon>
        <taxon>Vertebrata</taxon>
        <taxon>Chondrichthyes</taxon>
        <taxon>Holocephali</taxon>
        <taxon>Chimaeriformes</taxon>
        <taxon>Callorhinchidae</taxon>
        <taxon>Callorhinchus</taxon>
    </lineage>
</organism>
<dbReference type="InterPro" id="IPR051755">
    <property type="entry name" value="Ig-like_CS_Receptor"/>
</dbReference>
<dbReference type="SUPFAM" id="SSF48726">
    <property type="entry name" value="Immunoglobulin"/>
    <property type="match status" value="2"/>
</dbReference>
<dbReference type="InterPro" id="IPR007110">
    <property type="entry name" value="Ig-like_dom"/>
</dbReference>
<dbReference type="Ensembl" id="ENSCMIT00000011082.1">
    <property type="protein sequence ID" value="ENSCMIP00000010805.1"/>
    <property type="gene ID" value="ENSCMIG00000005682.1"/>
</dbReference>
<reference evidence="5" key="4">
    <citation type="submission" date="2025-05" db="UniProtKB">
        <authorList>
            <consortium name="Ensembl"/>
        </authorList>
    </citation>
    <scope>IDENTIFICATION</scope>
</reference>
<keyword evidence="2" id="KW-0325">Glycoprotein</keyword>
<dbReference type="InterPro" id="IPR003597">
    <property type="entry name" value="Ig_C1-set"/>
</dbReference>
<feature type="domain" description="Ig-like" evidence="4">
    <location>
        <begin position="123"/>
        <end position="220"/>
    </location>
</feature>
<dbReference type="Ensembl" id="ENSCMIT00000011081.1">
    <property type="protein sequence ID" value="ENSCMIP00000010804.1"/>
    <property type="gene ID" value="ENSCMIG00000005682.1"/>
</dbReference>